<dbReference type="PANTHER" id="PTHR43355:SF2">
    <property type="entry name" value="FLAVIN REDUCTASE (NADPH)"/>
    <property type="match status" value="1"/>
</dbReference>
<protein>
    <submittedName>
        <fullName evidence="3">NAD-dependent epimerase/dehydratase family protein</fullName>
    </submittedName>
</protein>
<dbReference type="EMBL" id="QRAN01000011">
    <property type="protein sequence ID" value="RLQ21648.1"/>
    <property type="molecule type" value="Genomic_DNA"/>
</dbReference>
<keyword evidence="4" id="KW-1185">Reference proteome</keyword>
<dbReference type="SUPFAM" id="SSF51735">
    <property type="entry name" value="NAD(P)-binding Rossmann-fold domains"/>
    <property type="match status" value="1"/>
</dbReference>
<feature type="signal peptide" evidence="1">
    <location>
        <begin position="1"/>
        <end position="21"/>
    </location>
</feature>
<feature type="chain" id="PRO_5018160868" evidence="1">
    <location>
        <begin position="22"/>
        <end position="250"/>
    </location>
</feature>
<dbReference type="InterPro" id="IPR016040">
    <property type="entry name" value="NAD(P)-bd_dom"/>
</dbReference>
<dbReference type="GO" id="GO:0016646">
    <property type="term" value="F:oxidoreductase activity, acting on the CH-NH group of donors, NAD or NADP as acceptor"/>
    <property type="evidence" value="ECO:0007669"/>
    <property type="project" value="TreeGrafter"/>
</dbReference>
<dbReference type="Gene3D" id="3.40.50.720">
    <property type="entry name" value="NAD(P)-binding Rossmann-like Domain"/>
    <property type="match status" value="1"/>
</dbReference>
<dbReference type="InterPro" id="IPR051606">
    <property type="entry name" value="Polyketide_Oxido-like"/>
</dbReference>
<proteinExistence type="predicted"/>
<organism evidence="3 4">
    <name type="scientific">Seongchinamella sediminis</name>
    <dbReference type="NCBI Taxonomy" id="2283635"/>
    <lineage>
        <taxon>Bacteria</taxon>
        <taxon>Pseudomonadati</taxon>
        <taxon>Pseudomonadota</taxon>
        <taxon>Gammaproteobacteria</taxon>
        <taxon>Cellvibrionales</taxon>
        <taxon>Halieaceae</taxon>
        <taxon>Seongchinamella</taxon>
    </lineage>
</organism>
<evidence type="ECO:0000259" key="2">
    <source>
        <dbReference type="Pfam" id="PF13460"/>
    </source>
</evidence>
<dbReference type="Pfam" id="PF13460">
    <property type="entry name" value="NAD_binding_10"/>
    <property type="match status" value="1"/>
</dbReference>
<reference evidence="3 4" key="1">
    <citation type="submission" date="2018-07" db="EMBL/GenBank/DDBJ databases">
        <title>Halioglobus sp. genome submission.</title>
        <authorList>
            <person name="Ye M.-Q."/>
            <person name="Du Z.-J."/>
        </authorList>
    </citation>
    <scope>NUCLEOTIDE SEQUENCE [LARGE SCALE GENOMIC DNA]</scope>
    <source>
        <strain evidence="3 4">U0301</strain>
    </source>
</reference>
<evidence type="ECO:0000313" key="3">
    <source>
        <dbReference type="EMBL" id="RLQ21648.1"/>
    </source>
</evidence>
<evidence type="ECO:0000256" key="1">
    <source>
        <dbReference type="SAM" id="SignalP"/>
    </source>
</evidence>
<sequence length="250" mass="26749">MRRLARFSAALLLSLLLAACASQQKLPPQQIAAAIAPVSQPTTIALLGGTGMVGGHILQQALARGYPLRVLARSPEKLAYLGERITVVAGDARDPDVIADLLDSAEVVISAIGPGKQAPADLTTAVSRNIVTAMRAQGINRYLVVSGAGVVTPDDRRDFIGWSIRQLARLRYPTLLRDRQREYALLAATDINWTIARCPLIESGAATAPAGAALRTPAGFRLQAGELAEFLLDQLADPTWFQRAPFVYSD</sequence>
<dbReference type="AlphaFoldDB" id="A0A3L7DVQ3"/>
<dbReference type="InterPro" id="IPR036291">
    <property type="entry name" value="NAD(P)-bd_dom_sf"/>
</dbReference>
<feature type="domain" description="NAD(P)-binding" evidence="2">
    <location>
        <begin position="48"/>
        <end position="238"/>
    </location>
</feature>
<evidence type="ECO:0000313" key="4">
    <source>
        <dbReference type="Proteomes" id="UP000265509"/>
    </source>
</evidence>
<dbReference type="PROSITE" id="PS51257">
    <property type="entry name" value="PROKAR_LIPOPROTEIN"/>
    <property type="match status" value="1"/>
</dbReference>
<dbReference type="Proteomes" id="UP000265509">
    <property type="component" value="Unassembled WGS sequence"/>
</dbReference>
<accession>A0A3L7DVQ3</accession>
<dbReference type="PANTHER" id="PTHR43355">
    <property type="entry name" value="FLAVIN REDUCTASE (NADPH)"/>
    <property type="match status" value="1"/>
</dbReference>
<keyword evidence="1" id="KW-0732">Signal</keyword>
<comment type="caution">
    <text evidence="3">The sequence shown here is derived from an EMBL/GenBank/DDBJ whole genome shotgun (WGS) entry which is preliminary data.</text>
</comment>
<name>A0A3L7DVQ3_9GAMM</name>
<gene>
    <name evidence="3" type="ORF">DWB85_11580</name>
</gene>